<organism evidence="1">
    <name type="scientific">Cyanothece sp. (strain PCC 7425 / ATCC 29141)</name>
    <dbReference type="NCBI Taxonomy" id="395961"/>
    <lineage>
        <taxon>Bacteria</taxon>
        <taxon>Bacillati</taxon>
        <taxon>Cyanobacteriota</taxon>
        <taxon>Cyanophyceae</taxon>
        <taxon>Gomontiellales</taxon>
        <taxon>Cyanothecaceae</taxon>
        <taxon>Cyanothece</taxon>
    </lineage>
</organism>
<dbReference type="AlphaFoldDB" id="B8HV90"/>
<sequence>MKLAILFWFYKEPEICHNHLKILRQHNPTIPIYGLYGGDLATTDQYKSVLNPYLDDFYAFCEAKDSYWKWIQGDLMITQWFRDRGKHLEWDTILIVQWDMLVFGAVEQLFSMLKQDEILLSGLRPIAEVENQWQWVSPKIPDLRQRYLEFLAHVRNIYDYEQNPLGCLFIVVGFPRTFLEQYSKVEDPELGFLEYRIPIYAQIFGTPFCQDHPFQAWWVDTDPVFRANNLVRRAWNSLHLRFNPKPLNPVKREISLISICHHLSTEVGARIFHPYEQLFPITKQQFVSTLFKEFAKDLNWLAHKVFAYRSS</sequence>
<gene>
    <name evidence="1" type="ordered locus">Cyan7425_2181</name>
</gene>
<dbReference type="eggNOG" id="ENOG502ZAMU">
    <property type="taxonomic scope" value="Bacteria"/>
</dbReference>
<reference evidence="1" key="1">
    <citation type="submission" date="2009-01" db="EMBL/GenBank/DDBJ databases">
        <title>Complete sequence of chromosome Cyanothece sp. PCC 7425.</title>
        <authorList>
            <consortium name="US DOE Joint Genome Institute"/>
            <person name="Lucas S."/>
            <person name="Copeland A."/>
            <person name="Lapidus A."/>
            <person name="Glavina del Rio T."/>
            <person name="Dalin E."/>
            <person name="Tice H."/>
            <person name="Bruce D."/>
            <person name="Goodwin L."/>
            <person name="Pitluck S."/>
            <person name="Sims D."/>
            <person name="Meineke L."/>
            <person name="Brettin T."/>
            <person name="Detter J.C."/>
            <person name="Han C."/>
            <person name="Larimer F."/>
            <person name="Land M."/>
            <person name="Hauser L."/>
            <person name="Kyrpides N."/>
            <person name="Ovchinnikova G."/>
            <person name="Liberton M."/>
            <person name="Stoeckel J."/>
            <person name="Banerjee A."/>
            <person name="Singh A."/>
            <person name="Page L."/>
            <person name="Sato H."/>
            <person name="Zhao L."/>
            <person name="Sherman L."/>
            <person name="Pakrasi H."/>
            <person name="Richardson P."/>
        </authorList>
    </citation>
    <scope>NUCLEOTIDE SEQUENCE</scope>
    <source>
        <strain evidence="1">PCC 7425</strain>
    </source>
</reference>
<dbReference type="EMBL" id="CP001344">
    <property type="protein sequence ID" value="ACL44542.1"/>
    <property type="molecule type" value="Genomic_DNA"/>
</dbReference>
<dbReference type="STRING" id="395961.Cyan7425_2181"/>
<proteinExistence type="predicted"/>
<evidence type="ECO:0000313" key="1">
    <source>
        <dbReference type="EMBL" id="ACL44542.1"/>
    </source>
</evidence>
<name>B8HV90_CYAP4</name>
<accession>B8HV90</accession>
<dbReference type="OrthoDB" id="581231at2"/>
<dbReference type="KEGG" id="cyn:Cyan7425_2181"/>
<dbReference type="HOGENOM" id="CLU_1052169_0_0_3"/>
<protein>
    <submittedName>
        <fullName evidence="1">Uncharacterized protein</fullName>
    </submittedName>
</protein>